<dbReference type="PATRIC" id="fig|862908.3.peg.3247"/>
<feature type="signal peptide" evidence="2">
    <location>
        <begin position="1"/>
        <end position="22"/>
    </location>
</feature>
<reference evidence="4" key="1">
    <citation type="journal article" date="2013" name="ISME J.">
        <title>A small predatory core genome in the divergent marine Bacteriovorax marinus SJ and the terrestrial Bdellovibrio bacteriovorus.</title>
        <authorList>
            <person name="Crossman L.C."/>
            <person name="Chen H."/>
            <person name="Cerdeno-Tarraga A.M."/>
            <person name="Brooks K."/>
            <person name="Quail M.A."/>
            <person name="Pineiro S.A."/>
            <person name="Hobley L."/>
            <person name="Sockett R.E."/>
            <person name="Bentley S.D."/>
            <person name="Parkhill J."/>
            <person name="Williams H.N."/>
            <person name="Stine O.C."/>
        </authorList>
    </citation>
    <scope>NUCLEOTIDE SEQUENCE [LARGE SCALE GENOMIC DNA]</scope>
    <source>
        <strain evidence="4">ATCC BAA-682 / DSM 15412 / SJ</strain>
    </source>
</reference>
<dbReference type="AlphaFoldDB" id="E1X167"/>
<feature type="compositionally biased region" description="Basic and acidic residues" evidence="1">
    <location>
        <begin position="49"/>
        <end position="62"/>
    </location>
</feature>
<evidence type="ECO:0000256" key="2">
    <source>
        <dbReference type="SAM" id="SignalP"/>
    </source>
</evidence>
<keyword evidence="2" id="KW-0732">Signal</keyword>
<evidence type="ECO:0000313" key="4">
    <source>
        <dbReference type="Proteomes" id="UP000008963"/>
    </source>
</evidence>
<accession>E1X167</accession>
<protein>
    <submittedName>
        <fullName evidence="3">Lipoprotein</fullName>
    </submittedName>
</protein>
<feature type="chain" id="PRO_5003154367" evidence="2">
    <location>
        <begin position="23"/>
        <end position="68"/>
    </location>
</feature>
<name>E1X167_HALMS</name>
<dbReference type="HOGENOM" id="CLU_2788113_0_0_7"/>
<sequence length="68" mass="7440">MLDLALSSKLLLLFLLTFSACGVKGPPKPPAGTAVPSFVDGYLFKDKEKKEAAKKDEKKEQDQEQDGQ</sequence>
<keyword evidence="3" id="KW-0449">Lipoprotein</keyword>
<gene>
    <name evidence="3" type="ordered locus">BMS_3394</name>
</gene>
<dbReference type="EMBL" id="FQ312005">
    <property type="protein sequence ID" value="CBW28137.1"/>
    <property type="molecule type" value="Genomic_DNA"/>
</dbReference>
<keyword evidence="4" id="KW-1185">Reference proteome</keyword>
<dbReference type="STRING" id="862908.BMS_3394"/>
<dbReference type="Proteomes" id="UP000008963">
    <property type="component" value="Chromosome"/>
</dbReference>
<evidence type="ECO:0000313" key="3">
    <source>
        <dbReference type="EMBL" id="CBW28137.1"/>
    </source>
</evidence>
<organism evidence="3 4">
    <name type="scientific">Halobacteriovorax marinus (strain ATCC BAA-682 / DSM 15412 / SJ)</name>
    <name type="common">Bacteriovorax marinus</name>
    <dbReference type="NCBI Taxonomy" id="862908"/>
    <lineage>
        <taxon>Bacteria</taxon>
        <taxon>Pseudomonadati</taxon>
        <taxon>Bdellovibrionota</taxon>
        <taxon>Bacteriovoracia</taxon>
        <taxon>Bacteriovoracales</taxon>
        <taxon>Halobacteriovoraceae</taxon>
        <taxon>Halobacteriovorax</taxon>
    </lineage>
</organism>
<feature type="region of interest" description="Disordered" evidence="1">
    <location>
        <begin position="49"/>
        <end position="68"/>
    </location>
</feature>
<evidence type="ECO:0000256" key="1">
    <source>
        <dbReference type="SAM" id="MobiDB-lite"/>
    </source>
</evidence>
<proteinExistence type="predicted"/>
<dbReference type="KEGG" id="bmx:BMS_3394"/>